<evidence type="ECO:0000256" key="4">
    <source>
        <dbReference type="RuleBase" id="RU004262"/>
    </source>
</evidence>
<evidence type="ECO:0000256" key="2">
    <source>
        <dbReference type="ARBA" id="ARBA00010701"/>
    </source>
</evidence>
<evidence type="ECO:0000313" key="8">
    <source>
        <dbReference type="RefSeq" id="XP_033164488.1"/>
    </source>
</evidence>
<comment type="subcellular location">
    <subcellularLocation>
        <location evidence="1">Secreted</location>
    </subcellularLocation>
</comment>
<dbReference type="PANTHER" id="PTHR11610">
    <property type="entry name" value="LIPASE"/>
    <property type="match status" value="1"/>
</dbReference>
<dbReference type="SUPFAM" id="SSF53474">
    <property type="entry name" value="alpha/beta-Hydrolases"/>
    <property type="match status" value="1"/>
</dbReference>
<dbReference type="InterPro" id="IPR029058">
    <property type="entry name" value="AB_hydrolase_fold"/>
</dbReference>
<keyword evidence="7" id="KW-1185">Reference proteome</keyword>
<dbReference type="InterPro" id="IPR000734">
    <property type="entry name" value="TAG_lipase"/>
</dbReference>
<dbReference type="Proteomes" id="UP000515162">
    <property type="component" value="Chromosome 3R"/>
</dbReference>
<dbReference type="PRINTS" id="PR00821">
    <property type="entry name" value="TAGLIPASE"/>
</dbReference>
<evidence type="ECO:0000256" key="3">
    <source>
        <dbReference type="ARBA" id="ARBA00022525"/>
    </source>
</evidence>
<comment type="similarity">
    <text evidence="2 4">Belongs to the AB hydrolase superfamily. Lipase family.</text>
</comment>
<dbReference type="GO" id="GO:0005615">
    <property type="term" value="C:extracellular space"/>
    <property type="evidence" value="ECO:0007669"/>
    <property type="project" value="TreeGrafter"/>
</dbReference>
<feature type="domain" description="Lipase" evidence="6">
    <location>
        <begin position="64"/>
        <end position="360"/>
    </location>
</feature>
<dbReference type="GO" id="GO:0016298">
    <property type="term" value="F:lipase activity"/>
    <property type="evidence" value="ECO:0007669"/>
    <property type="project" value="InterPro"/>
</dbReference>
<protein>
    <submittedName>
        <fullName evidence="8">Lipase member H</fullName>
    </submittedName>
</protein>
<gene>
    <name evidence="8" type="primary">LOC117143769</name>
</gene>
<reference evidence="8" key="1">
    <citation type="submission" date="2025-08" db="UniProtKB">
        <authorList>
            <consortium name="RefSeq"/>
        </authorList>
    </citation>
    <scope>IDENTIFICATION</scope>
    <source>
        <strain evidence="8">Mau12</strain>
        <tissue evidence="8">Whole Body</tissue>
    </source>
</reference>
<dbReference type="GO" id="GO:0017171">
    <property type="term" value="F:serine hydrolase activity"/>
    <property type="evidence" value="ECO:0007669"/>
    <property type="project" value="TreeGrafter"/>
</dbReference>
<keyword evidence="5" id="KW-0732">Signal</keyword>
<dbReference type="PANTHER" id="PTHR11610:SF169">
    <property type="entry name" value="GH15759P-RELATED"/>
    <property type="match status" value="1"/>
</dbReference>
<name>A0A6P8K6K7_DROMA</name>
<evidence type="ECO:0000259" key="6">
    <source>
        <dbReference type="Pfam" id="PF00151"/>
    </source>
</evidence>
<dbReference type="InterPro" id="IPR013818">
    <property type="entry name" value="Lipase"/>
</dbReference>
<accession>A0A6P8K6K7</accession>
<dbReference type="FunFam" id="3.40.50.1820:FF:000606">
    <property type="entry name" value="GD19073"/>
    <property type="match status" value="1"/>
</dbReference>
<evidence type="ECO:0000313" key="7">
    <source>
        <dbReference type="Proteomes" id="UP000515162"/>
    </source>
</evidence>
<feature type="chain" id="PRO_5027724729" evidence="5">
    <location>
        <begin position="29"/>
        <end position="387"/>
    </location>
</feature>
<dbReference type="CTD" id="41954"/>
<dbReference type="Gene3D" id="3.40.50.1820">
    <property type="entry name" value="alpha/beta hydrolase"/>
    <property type="match status" value="1"/>
</dbReference>
<sequence>MGSLTGMHISHCWLWTCLLLLGAAGMDASVDYFAYAPGKCEVSISDVIQGMITTEAGVLLGRPRPSQTKLLRYDLYTPLNPEERQLLRPGDLTMLRNSHFNPKWPVRVSVHGWAGKSVTCSNAAIKDAYLSRGNYNVIILDWSRQSLDISYPRVSKQLPSIAANVAKMLRFLHDNTGVPYEQMYMIGHSAGSHISGLTGKLLRPNRLGAIFALDPAGLTQLSLGPEERLDVNDALYVESIHTDLTLLGNPSTKLSHASFFANWGLGQPHCPNATATEFDFVCDHFAAMFYFAESVRQPKSFAALRCSSAKSVLSATCNCNVGGSGKYAVNTCTGNEFMGGEPAVPKRGIFYLSTRPQSPYGTSDGLVHIKRPRPSTIRETANRRSIG</sequence>
<feature type="signal peptide" evidence="5">
    <location>
        <begin position="1"/>
        <end position="28"/>
    </location>
</feature>
<evidence type="ECO:0000256" key="5">
    <source>
        <dbReference type="SAM" id="SignalP"/>
    </source>
</evidence>
<dbReference type="CDD" id="cd00707">
    <property type="entry name" value="Pancreat_lipase_like"/>
    <property type="match status" value="1"/>
</dbReference>
<dbReference type="RefSeq" id="XP_033164488.1">
    <property type="nucleotide sequence ID" value="XM_033308597.1"/>
</dbReference>
<dbReference type="GeneID" id="117143769"/>
<organism evidence="7 8">
    <name type="scientific">Drosophila mauritiana</name>
    <name type="common">Fruit fly</name>
    <dbReference type="NCBI Taxonomy" id="7226"/>
    <lineage>
        <taxon>Eukaryota</taxon>
        <taxon>Metazoa</taxon>
        <taxon>Ecdysozoa</taxon>
        <taxon>Arthropoda</taxon>
        <taxon>Hexapoda</taxon>
        <taxon>Insecta</taxon>
        <taxon>Pterygota</taxon>
        <taxon>Neoptera</taxon>
        <taxon>Endopterygota</taxon>
        <taxon>Diptera</taxon>
        <taxon>Brachycera</taxon>
        <taxon>Muscomorpha</taxon>
        <taxon>Ephydroidea</taxon>
        <taxon>Drosophilidae</taxon>
        <taxon>Drosophila</taxon>
        <taxon>Sophophora</taxon>
    </lineage>
</organism>
<dbReference type="Pfam" id="PF00151">
    <property type="entry name" value="Lipase"/>
    <property type="match status" value="1"/>
</dbReference>
<proteinExistence type="inferred from homology"/>
<evidence type="ECO:0000256" key="1">
    <source>
        <dbReference type="ARBA" id="ARBA00004613"/>
    </source>
</evidence>
<dbReference type="AlphaFoldDB" id="A0A6P8K6K7"/>
<dbReference type="GO" id="GO:0016042">
    <property type="term" value="P:lipid catabolic process"/>
    <property type="evidence" value="ECO:0007669"/>
    <property type="project" value="TreeGrafter"/>
</dbReference>
<dbReference type="InterPro" id="IPR033906">
    <property type="entry name" value="Lipase_N"/>
</dbReference>
<keyword evidence="3" id="KW-0964">Secreted</keyword>